<dbReference type="OrthoDB" id="343582at2759"/>
<dbReference type="InterPro" id="IPR008942">
    <property type="entry name" value="ENTH_VHS"/>
</dbReference>
<dbReference type="AlphaFoldDB" id="A0A9Q0S795"/>
<sequence length="295" mass="32740">METGVAFTKINDSTTSDTSSDCTLAESQIPTSDDEDKNEDFSETLKQFEVGLSSLITNDKKIFDVLTKLAGANLKIASQIADIIIKNKYSVDGLLILYLVDSITKNVGQAYIAVFSTFLATINDISNVEQYEEERKDPLEKADLELFDAIYDSTMLNNGEHKIDDNHYEENLAPDDKSGTSINVCQVNKAHSSYSDSDEVKGRSMTSPGSVVQQQTKRQRGRPPNISKDDQVNSFNQNMSSIVINNKLAGSTSAVYYKIAEKLGLDKQAVYLAAKRYFIGQKLILNAENDDKENR</sequence>
<evidence type="ECO:0000256" key="1">
    <source>
        <dbReference type="SAM" id="MobiDB-lite"/>
    </source>
</evidence>
<feature type="region of interest" description="Disordered" evidence="1">
    <location>
        <begin position="193"/>
        <end position="230"/>
    </location>
</feature>
<dbReference type="Gene3D" id="1.25.40.90">
    <property type="match status" value="1"/>
</dbReference>
<keyword evidence="4" id="KW-1185">Reference proteome</keyword>
<comment type="caution">
    <text evidence="3">The sequence shown here is derived from an EMBL/GenBank/DDBJ whole genome shotgun (WGS) entry which is preliminary data.</text>
</comment>
<protein>
    <recommendedName>
        <fullName evidence="2">CID domain-containing protein</fullName>
    </recommendedName>
</protein>
<dbReference type="InterPro" id="IPR006569">
    <property type="entry name" value="CID_dom"/>
</dbReference>
<accession>A0A9Q0S795</accession>
<dbReference type="Proteomes" id="UP001151699">
    <property type="component" value="Chromosome A"/>
</dbReference>
<evidence type="ECO:0000259" key="2">
    <source>
        <dbReference type="SMART" id="SM00582"/>
    </source>
</evidence>
<feature type="region of interest" description="Disordered" evidence="1">
    <location>
        <begin position="1"/>
        <end position="38"/>
    </location>
</feature>
<evidence type="ECO:0000313" key="3">
    <source>
        <dbReference type="EMBL" id="KAJ6647962.1"/>
    </source>
</evidence>
<gene>
    <name evidence="3" type="ORF">Bhyg_03187</name>
</gene>
<dbReference type="EMBL" id="WJQU01000001">
    <property type="protein sequence ID" value="KAJ6647962.1"/>
    <property type="molecule type" value="Genomic_DNA"/>
</dbReference>
<dbReference type="SUPFAM" id="SSF48464">
    <property type="entry name" value="ENTH/VHS domain"/>
    <property type="match status" value="1"/>
</dbReference>
<feature type="compositionally biased region" description="Polar residues" evidence="1">
    <location>
        <begin position="204"/>
        <end position="216"/>
    </location>
</feature>
<reference evidence="3" key="1">
    <citation type="submission" date="2022-07" db="EMBL/GenBank/DDBJ databases">
        <authorList>
            <person name="Trinca V."/>
            <person name="Uliana J.V.C."/>
            <person name="Torres T.T."/>
            <person name="Ward R.J."/>
            <person name="Monesi N."/>
        </authorList>
    </citation>
    <scope>NUCLEOTIDE SEQUENCE</scope>
    <source>
        <strain evidence="3">HSMRA1968</strain>
        <tissue evidence="3">Whole embryos</tissue>
    </source>
</reference>
<organism evidence="3 4">
    <name type="scientific">Pseudolycoriella hygida</name>
    <dbReference type="NCBI Taxonomy" id="35572"/>
    <lineage>
        <taxon>Eukaryota</taxon>
        <taxon>Metazoa</taxon>
        <taxon>Ecdysozoa</taxon>
        <taxon>Arthropoda</taxon>
        <taxon>Hexapoda</taxon>
        <taxon>Insecta</taxon>
        <taxon>Pterygota</taxon>
        <taxon>Neoptera</taxon>
        <taxon>Endopterygota</taxon>
        <taxon>Diptera</taxon>
        <taxon>Nematocera</taxon>
        <taxon>Sciaroidea</taxon>
        <taxon>Sciaridae</taxon>
        <taxon>Pseudolycoriella</taxon>
    </lineage>
</organism>
<evidence type="ECO:0000313" key="4">
    <source>
        <dbReference type="Proteomes" id="UP001151699"/>
    </source>
</evidence>
<feature type="compositionally biased region" description="Low complexity" evidence="1">
    <location>
        <begin position="12"/>
        <end position="21"/>
    </location>
</feature>
<feature type="domain" description="CID" evidence="2">
    <location>
        <begin position="47"/>
        <end position="164"/>
    </location>
</feature>
<name>A0A9Q0S795_9DIPT</name>
<dbReference type="SMART" id="SM00582">
    <property type="entry name" value="RPR"/>
    <property type="match status" value="1"/>
</dbReference>
<proteinExistence type="predicted"/>